<protein>
    <submittedName>
        <fullName evidence="6">TetR/AcrR family transcriptional regulator</fullName>
    </submittedName>
</protein>
<dbReference type="EMBL" id="CP022433">
    <property type="protein sequence ID" value="ASN28832.1"/>
    <property type="molecule type" value="Genomic_DNA"/>
</dbReference>
<organism evidence="6 7">
    <name type="scientific">Streptomyces pluripotens</name>
    <dbReference type="NCBI Taxonomy" id="1355015"/>
    <lineage>
        <taxon>Bacteria</taxon>
        <taxon>Bacillati</taxon>
        <taxon>Actinomycetota</taxon>
        <taxon>Actinomycetes</taxon>
        <taxon>Kitasatosporales</taxon>
        <taxon>Streptomycetaceae</taxon>
        <taxon>Streptomyces</taxon>
    </lineage>
</organism>
<evidence type="ECO:0000256" key="4">
    <source>
        <dbReference type="PROSITE-ProRule" id="PRU00335"/>
    </source>
</evidence>
<dbReference type="STRING" id="1355015.LK06_030370"/>
<dbReference type="InterPro" id="IPR009057">
    <property type="entry name" value="Homeodomain-like_sf"/>
</dbReference>
<proteinExistence type="predicted"/>
<keyword evidence="1" id="KW-0805">Transcription regulation</keyword>
<accession>A0A221P9J5</accession>
<keyword evidence="3" id="KW-0804">Transcription</keyword>
<evidence type="ECO:0000313" key="6">
    <source>
        <dbReference type="EMBL" id="ASN28832.1"/>
    </source>
</evidence>
<keyword evidence="7" id="KW-1185">Reference proteome</keyword>
<dbReference type="InterPro" id="IPR036271">
    <property type="entry name" value="Tet_transcr_reg_TetR-rel_C_sf"/>
</dbReference>
<feature type="DNA-binding region" description="H-T-H motif" evidence="4">
    <location>
        <begin position="32"/>
        <end position="51"/>
    </location>
</feature>
<name>A0A221P9J5_9ACTN</name>
<dbReference type="InterPro" id="IPR050109">
    <property type="entry name" value="HTH-type_TetR-like_transc_reg"/>
</dbReference>
<reference evidence="6 7" key="1">
    <citation type="submission" date="2017-07" db="EMBL/GenBank/DDBJ databases">
        <title>Genome sequence of Streptomyces pluripotens MUSC 137T.</title>
        <authorList>
            <person name="Ser H.-L."/>
            <person name="Lee L.-H."/>
        </authorList>
    </citation>
    <scope>NUCLEOTIDE SEQUENCE [LARGE SCALE GENOMIC DNA]</scope>
    <source>
        <strain evidence="6 7">MUSC 137</strain>
    </source>
</reference>
<evidence type="ECO:0000313" key="7">
    <source>
        <dbReference type="Proteomes" id="UP000031501"/>
    </source>
</evidence>
<dbReference type="Gene3D" id="1.10.357.10">
    <property type="entry name" value="Tetracycline Repressor, domain 2"/>
    <property type="match status" value="1"/>
</dbReference>
<dbReference type="Proteomes" id="UP000031501">
    <property type="component" value="Chromosome"/>
</dbReference>
<dbReference type="InterPro" id="IPR039536">
    <property type="entry name" value="TetR_C_Proteobacteria"/>
</dbReference>
<evidence type="ECO:0000256" key="3">
    <source>
        <dbReference type="ARBA" id="ARBA00023163"/>
    </source>
</evidence>
<dbReference type="Pfam" id="PF00440">
    <property type="entry name" value="TetR_N"/>
    <property type="match status" value="1"/>
</dbReference>
<dbReference type="AlphaFoldDB" id="A0A221P9J5"/>
<dbReference type="FunFam" id="1.10.10.60:FF:000141">
    <property type="entry name" value="TetR family transcriptional regulator"/>
    <property type="match status" value="1"/>
</dbReference>
<dbReference type="PANTHER" id="PTHR30055:SF146">
    <property type="entry name" value="HTH-TYPE TRANSCRIPTIONAL DUAL REGULATOR CECR"/>
    <property type="match status" value="1"/>
</dbReference>
<sequence length="230" mass="24944">MSGQGAARARSRSKILSAAKALFLEGGYDGVNLERIASRAGVARQTVYNRFGGKEAVFRAVVEHHWASLDLATLPSRFGEGLGSGGDPAEFLRHFSHALLAFIDETDQVAFTRLVIAESSRIPWIAGEFHRLGKAPLLQVLASFLKRLCEAGTISCPSPSTAARQFLGLVQEFVVWPKVMAIDAGRTNIPPTDVVIEEAISTFLSRYGAGARQEAHEPSPLWCPPPRHPV</sequence>
<dbReference type="PANTHER" id="PTHR30055">
    <property type="entry name" value="HTH-TYPE TRANSCRIPTIONAL REGULATOR RUTR"/>
    <property type="match status" value="1"/>
</dbReference>
<evidence type="ECO:0000259" key="5">
    <source>
        <dbReference type="PROSITE" id="PS50977"/>
    </source>
</evidence>
<keyword evidence="2 4" id="KW-0238">DNA-binding</keyword>
<dbReference type="OrthoDB" id="7186128at2"/>
<evidence type="ECO:0000256" key="2">
    <source>
        <dbReference type="ARBA" id="ARBA00023125"/>
    </source>
</evidence>
<dbReference type="SUPFAM" id="SSF48498">
    <property type="entry name" value="Tetracyclin repressor-like, C-terminal domain"/>
    <property type="match status" value="1"/>
</dbReference>
<dbReference type="GO" id="GO:0000976">
    <property type="term" value="F:transcription cis-regulatory region binding"/>
    <property type="evidence" value="ECO:0007669"/>
    <property type="project" value="TreeGrafter"/>
</dbReference>
<dbReference type="Pfam" id="PF14246">
    <property type="entry name" value="TetR_C_7"/>
    <property type="match status" value="1"/>
</dbReference>
<dbReference type="Gene3D" id="1.10.10.60">
    <property type="entry name" value="Homeodomain-like"/>
    <property type="match status" value="1"/>
</dbReference>
<dbReference type="GO" id="GO:0003700">
    <property type="term" value="F:DNA-binding transcription factor activity"/>
    <property type="evidence" value="ECO:0007669"/>
    <property type="project" value="TreeGrafter"/>
</dbReference>
<gene>
    <name evidence="6" type="ORF">LK07_31560</name>
</gene>
<evidence type="ECO:0000256" key="1">
    <source>
        <dbReference type="ARBA" id="ARBA00023015"/>
    </source>
</evidence>
<dbReference type="PROSITE" id="PS50977">
    <property type="entry name" value="HTH_TETR_2"/>
    <property type="match status" value="1"/>
</dbReference>
<dbReference type="PRINTS" id="PR00455">
    <property type="entry name" value="HTHTETR"/>
</dbReference>
<feature type="domain" description="HTH tetR-type" evidence="5">
    <location>
        <begin position="9"/>
        <end position="69"/>
    </location>
</feature>
<dbReference type="GO" id="GO:0045892">
    <property type="term" value="P:negative regulation of DNA-templated transcription"/>
    <property type="evidence" value="ECO:0007669"/>
    <property type="project" value="UniProtKB-ARBA"/>
</dbReference>
<dbReference type="InterPro" id="IPR001647">
    <property type="entry name" value="HTH_TetR"/>
</dbReference>
<dbReference type="SUPFAM" id="SSF46689">
    <property type="entry name" value="Homeodomain-like"/>
    <property type="match status" value="1"/>
</dbReference>